<feature type="region of interest" description="Disordered" evidence="1">
    <location>
        <begin position="30"/>
        <end position="58"/>
    </location>
</feature>
<keyword evidence="2" id="KW-0472">Membrane</keyword>
<feature type="transmembrane region" description="Helical" evidence="2">
    <location>
        <begin position="196"/>
        <end position="218"/>
    </location>
</feature>
<feature type="compositionally biased region" description="Basic and acidic residues" evidence="1">
    <location>
        <begin position="49"/>
        <end position="58"/>
    </location>
</feature>
<dbReference type="AlphaFoldDB" id="A0A7S1KB08"/>
<proteinExistence type="predicted"/>
<feature type="region of interest" description="Disordered" evidence="1">
    <location>
        <begin position="70"/>
        <end position="143"/>
    </location>
</feature>
<organism evidence="3">
    <name type="scientific">Vitrella brassicaformis</name>
    <dbReference type="NCBI Taxonomy" id="1169539"/>
    <lineage>
        <taxon>Eukaryota</taxon>
        <taxon>Sar</taxon>
        <taxon>Alveolata</taxon>
        <taxon>Colpodellida</taxon>
        <taxon>Vitrellaceae</taxon>
        <taxon>Vitrella</taxon>
    </lineage>
</organism>
<evidence type="ECO:0000256" key="1">
    <source>
        <dbReference type="SAM" id="MobiDB-lite"/>
    </source>
</evidence>
<protein>
    <submittedName>
        <fullName evidence="3">Uncharacterized protein</fullName>
    </submittedName>
</protein>
<name>A0A7S1KB08_9ALVE</name>
<sequence>MLAARRAGLVLQSHGRPAVATPAVLSSAQRAPFSSCRPSRQPFSLTPPPERHASAVKSFADHRRFFSDKPWKIQKRSDAPGLPKPPKRPKMAVPASPADGALTPVGATQVGVPERGFTLGESADDEGEGDSYSGPRVRRGKGSSRQPWRRFLFNRFFFLFDMRMSIGERLRQWRDDVEEWWETFSPLGALTKFIEYIIMGLTVVELAGLVVVLAAIAITEAEVPEEEEEDDFSV</sequence>
<evidence type="ECO:0000256" key="2">
    <source>
        <dbReference type="SAM" id="Phobius"/>
    </source>
</evidence>
<keyword evidence="2" id="KW-0812">Transmembrane</keyword>
<evidence type="ECO:0000313" key="3">
    <source>
        <dbReference type="EMBL" id="CAD9068633.1"/>
    </source>
</evidence>
<gene>
    <name evidence="3" type="ORF">VBRA1451_LOCUS23707</name>
</gene>
<keyword evidence="2" id="KW-1133">Transmembrane helix</keyword>
<reference evidence="3" key="1">
    <citation type="submission" date="2021-01" db="EMBL/GenBank/DDBJ databases">
        <authorList>
            <person name="Corre E."/>
            <person name="Pelletier E."/>
            <person name="Niang G."/>
            <person name="Scheremetjew M."/>
            <person name="Finn R."/>
            <person name="Kale V."/>
            <person name="Holt S."/>
            <person name="Cochrane G."/>
            <person name="Meng A."/>
            <person name="Brown T."/>
            <person name="Cohen L."/>
        </authorList>
    </citation>
    <scope>NUCLEOTIDE SEQUENCE</scope>
    <source>
        <strain evidence="3">CCMP3346</strain>
    </source>
</reference>
<dbReference type="EMBL" id="HBGB01040300">
    <property type="protein sequence ID" value="CAD9068633.1"/>
    <property type="molecule type" value="Transcribed_RNA"/>
</dbReference>
<accession>A0A7S1KB08</accession>